<evidence type="ECO:0000256" key="3">
    <source>
        <dbReference type="ARBA" id="ARBA00022475"/>
    </source>
</evidence>
<protein>
    <recommendedName>
        <fullName evidence="13">ABC transporter permease</fullName>
    </recommendedName>
</protein>
<feature type="transmembrane region" description="Helical" evidence="8">
    <location>
        <begin position="12"/>
        <end position="29"/>
    </location>
</feature>
<dbReference type="InterPro" id="IPR001851">
    <property type="entry name" value="ABC_transp_permease"/>
</dbReference>
<evidence type="ECO:0000256" key="7">
    <source>
        <dbReference type="ARBA" id="ARBA00023136"/>
    </source>
</evidence>
<feature type="transmembrane region" description="Helical" evidence="8">
    <location>
        <begin position="67"/>
        <end position="86"/>
    </location>
</feature>
<evidence type="ECO:0000313" key="12">
    <source>
        <dbReference type="Proteomes" id="UP001060164"/>
    </source>
</evidence>
<dbReference type="PANTHER" id="PTHR32196:SF21">
    <property type="entry name" value="ABC TRANSPORTER PERMEASE PROTEIN YPHD-RELATED"/>
    <property type="match status" value="1"/>
</dbReference>
<reference evidence="11" key="1">
    <citation type="journal article" date="2022" name="Cell">
        <title>Design, construction, and in vivo augmentation of a complex gut microbiome.</title>
        <authorList>
            <person name="Cheng A.G."/>
            <person name="Ho P.Y."/>
            <person name="Aranda-Diaz A."/>
            <person name="Jain S."/>
            <person name="Yu F.B."/>
            <person name="Meng X."/>
            <person name="Wang M."/>
            <person name="Iakiviak M."/>
            <person name="Nagashima K."/>
            <person name="Zhao A."/>
            <person name="Murugkar P."/>
            <person name="Patil A."/>
            <person name="Atabakhsh K."/>
            <person name="Weakley A."/>
            <person name="Yan J."/>
            <person name="Brumbaugh A.R."/>
            <person name="Higginbottom S."/>
            <person name="Dimas A."/>
            <person name="Shiver A.L."/>
            <person name="Deutschbauer A."/>
            <person name="Neff N."/>
            <person name="Sonnenburg J.L."/>
            <person name="Huang K.C."/>
            <person name="Fischbach M.A."/>
        </authorList>
    </citation>
    <scope>NUCLEOTIDE SEQUENCE</scope>
    <source>
        <strain evidence="11">DSM 19829</strain>
    </source>
</reference>
<dbReference type="RefSeq" id="WP_260046564.1">
    <property type="nucleotide sequence ID" value="NZ_CP102290.1"/>
</dbReference>
<evidence type="ECO:0000256" key="8">
    <source>
        <dbReference type="SAM" id="Phobius"/>
    </source>
</evidence>
<sequence>MNAKTKKRLSDNMIWIVLIVLVILVSIINPKFLTIANLRTLLTGESIKGIMAFGVAFAILTRGIDLSIGASAALIACVTGALVQPVDLATKALANFGVQVPAIVAILLGMVMGIAIGAIQGALIAYTKMPAFIATLGGQLICRAAAKIFTTRPVSNLSDGYRWLGSGKIGPIPIIIVVFLIVFGIAAFILGQTRFGKSLYAIGGNDQAARVAGINVERNLVLTYVWCGACAALGGILLAGRAGSADPANSGLNYELDAIAAATVGGTSHTGGICRVTGVLCGILILGVINNGLVLIGVNDNFSNIIKGLIIVGAVAMDMRKNARKA</sequence>
<dbReference type="CDD" id="cd06579">
    <property type="entry name" value="TM_PBP1_transp_AraH_like"/>
    <property type="match status" value="1"/>
</dbReference>
<feature type="transmembrane region" description="Helical" evidence="8">
    <location>
        <begin position="169"/>
        <end position="190"/>
    </location>
</feature>
<keyword evidence="6 8" id="KW-1133">Transmembrane helix</keyword>
<evidence type="ECO:0000256" key="6">
    <source>
        <dbReference type="ARBA" id="ARBA00022989"/>
    </source>
</evidence>
<keyword evidence="2" id="KW-0813">Transport</keyword>
<evidence type="ECO:0000256" key="1">
    <source>
        <dbReference type="ARBA" id="ARBA00004651"/>
    </source>
</evidence>
<dbReference type="EMBL" id="CP102290">
    <property type="protein sequence ID" value="UWP60490.1"/>
    <property type="molecule type" value="Genomic_DNA"/>
</dbReference>
<evidence type="ECO:0000256" key="5">
    <source>
        <dbReference type="ARBA" id="ARBA00022692"/>
    </source>
</evidence>
<gene>
    <name evidence="10" type="ORF">NQ502_04535</name>
    <name evidence="11" type="ORF">NQ502_05490</name>
    <name evidence="9" type="ORF">NQ502_14385</name>
</gene>
<evidence type="ECO:0000256" key="2">
    <source>
        <dbReference type="ARBA" id="ARBA00022448"/>
    </source>
</evidence>
<feature type="transmembrane region" description="Helical" evidence="8">
    <location>
        <begin position="131"/>
        <end position="149"/>
    </location>
</feature>
<organism evidence="11 12">
    <name type="scientific">Ruminococcus gauvreauii</name>
    <dbReference type="NCBI Taxonomy" id="438033"/>
    <lineage>
        <taxon>Bacteria</taxon>
        <taxon>Bacillati</taxon>
        <taxon>Bacillota</taxon>
        <taxon>Clostridia</taxon>
        <taxon>Eubacteriales</taxon>
        <taxon>Oscillospiraceae</taxon>
        <taxon>Ruminococcus</taxon>
    </lineage>
</organism>
<keyword evidence="3" id="KW-1003">Cell membrane</keyword>
<evidence type="ECO:0000256" key="4">
    <source>
        <dbReference type="ARBA" id="ARBA00022519"/>
    </source>
</evidence>
<dbReference type="Proteomes" id="UP001060164">
    <property type="component" value="Chromosome"/>
</dbReference>
<evidence type="ECO:0000313" key="9">
    <source>
        <dbReference type="EMBL" id="UWP58555.1"/>
    </source>
</evidence>
<dbReference type="EMBL" id="CP102290">
    <property type="protein sequence ID" value="UWP60329.1"/>
    <property type="molecule type" value="Genomic_DNA"/>
</dbReference>
<evidence type="ECO:0008006" key="13">
    <source>
        <dbReference type="Google" id="ProtNLM"/>
    </source>
</evidence>
<feature type="transmembrane region" description="Helical" evidence="8">
    <location>
        <begin position="276"/>
        <end position="296"/>
    </location>
</feature>
<dbReference type="Pfam" id="PF02653">
    <property type="entry name" value="BPD_transp_2"/>
    <property type="match status" value="1"/>
</dbReference>
<keyword evidence="7 8" id="KW-0472">Membrane</keyword>
<evidence type="ECO:0000313" key="11">
    <source>
        <dbReference type="EMBL" id="UWP60490.1"/>
    </source>
</evidence>
<dbReference type="EMBL" id="CP102290">
    <property type="protein sequence ID" value="UWP58555.1"/>
    <property type="molecule type" value="Genomic_DNA"/>
</dbReference>
<keyword evidence="12" id="KW-1185">Reference proteome</keyword>
<dbReference type="PANTHER" id="PTHR32196">
    <property type="entry name" value="ABC TRANSPORTER PERMEASE PROTEIN YPHD-RELATED-RELATED"/>
    <property type="match status" value="1"/>
</dbReference>
<proteinExistence type="predicted"/>
<accession>A0ABY5VIR4</accession>
<feature type="transmembrane region" description="Helical" evidence="8">
    <location>
        <begin position="41"/>
        <end position="60"/>
    </location>
</feature>
<keyword evidence="5 8" id="KW-0812">Transmembrane</keyword>
<feature type="transmembrane region" description="Helical" evidence="8">
    <location>
        <begin position="98"/>
        <end position="119"/>
    </location>
</feature>
<keyword evidence="4" id="KW-0997">Cell inner membrane</keyword>
<name>A0ABY5VIR4_9FIRM</name>
<evidence type="ECO:0000313" key="10">
    <source>
        <dbReference type="EMBL" id="UWP60329.1"/>
    </source>
</evidence>
<comment type="subcellular location">
    <subcellularLocation>
        <location evidence="1">Cell membrane</location>
        <topology evidence="1">Multi-pass membrane protein</topology>
    </subcellularLocation>
</comment>